<name>A0ABR2ZDG3_9AGAR</name>
<dbReference type="Proteomes" id="UP001437256">
    <property type="component" value="Unassembled WGS sequence"/>
</dbReference>
<proteinExistence type="predicted"/>
<keyword evidence="1" id="KW-0812">Transmembrane</keyword>
<evidence type="ECO:0000313" key="3">
    <source>
        <dbReference type="Proteomes" id="UP001437256"/>
    </source>
</evidence>
<feature type="transmembrane region" description="Helical" evidence="1">
    <location>
        <begin position="164"/>
        <end position="186"/>
    </location>
</feature>
<reference evidence="2 3" key="1">
    <citation type="submission" date="2024-05" db="EMBL/GenBank/DDBJ databases">
        <title>A draft genome resource for the thread blight pathogen Marasmius tenuissimus strain MS-2.</title>
        <authorList>
            <person name="Yulfo-Soto G.E."/>
            <person name="Baruah I.K."/>
            <person name="Amoako-Attah I."/>
            <person name="Bukari Y."/>
            <person name="Meinhardt L.W."/>
            <person name="Bailey B.A."/>
            <person name="Cohen S.P."/>
        </authorList>
    </citation>
    <scope>NUCLEOTIDE SEQUENCE [LARGE SCALE GENOMIC DNA]</scope>
    <source>
        <strain evidence="2 3">MS-2</strain>
    </source>
</reference>
<sequence length="189" mass="20376">MPPQTPGFAPPKMAQAQNFGDTISSGIQDIAALLPLLGTEQCERHVGEALQKGYLYAAATPLSIFGSLGVVKTASTTFLATTTKPFYGGSWLHDAGFATTGSVASMVILTPGTKRYGAEVQLERLMKEQHINNPEMISGIEWFGWKKAREVGTGLLRLNLSWNLCLVLTSALGSTFALIPYIYLAVHDQ</sequence>
<evidence type="ECO:0000256" key="1">
    <source>
        <dbReference type="SAM" id="Phobius"/>
    </source>
</evidence>
<keyword evidence="1" id="KW-0472">Membrane</keyword>
<protein>
    <submittedName>
        <fullName evidence="2">Uncharacterized protein</fullName>
    </submittedName>
</protein>
<keyword evidence="3" id="KW-1185">Reference proteome</keyword>
<comment type="caution">
    <text evidence="2">The sequence shown here is derived from an EMBL/GenBank/DDBJ whole genome shotgun (WGS) entry which is preliminary data.</text>
</comment>
<organism evidence="2 3">
    <name type="scientific">Marasmius tenuissimus</name>
    <dbReference type="NCBI Taxonomy" id="585030"/>
    <lineage>
        <taxon>Eukaryota</taxon>
        <taxon>Fungi</taxon>
        <taxon>Dikarya</taxon>
        <taxon>Basidiomycota</taxon>
        <taxon>Agaricomycotina</taxon>
        <taxon>Agaricomycetes</taxon>
        <taxon>Agaricomycetidae</taxon>
        <taxon>Agaricales</taxon>
        <taxon>Marasmiineae</taxon>
        <taxon>Marasmiaceae</taxon>
        <taxon>Marasmius</taxon>
    </lineage>
</organism>
<dbReference type="EMBL" id="JBBXMP010000230">
    <property type="protein sequence ID" value="KAL0059380.1"/>
    <property type="molecule type" value="Genomic_DNA"/>
</dbReference>
<evidence type="ECO:0000313" key="2">
    <source>
        <dbReference type="EMBL" id="KAL0059380.1"/>
    </source>
</evidence>
<keyword evidence="1" id="KW-1133">Transmembrane helix</keyword>
<gene>
    <name evidence="2" type="ORF">AAF712_013891</name>
</gene>
<accession>A0ABR2ZDG3</accession>